<dbReference type="Proteomes" id="UP000391919">
    <property type="component" value="Unassembled WGS sequence"/>
</dbReference>
<gene>
    <name evidence="1" type="primary">comN</name>
    <name evidence="1" type="ORF">BpJC7_04460</name>
</gene>
<reference evidence="1 2" key="1">
    <citation type="submission" date="2019-09" db="EMBL/GenBank/DDBJ databases">
        <title>Draft genome sequence of Bacillus sp. JC-7.</title>
        <authorList>
            <person name="Tanaka N."/>
            <person name="Shiwa Y."/>
            <person name="Fujita N."/>
            <person name="Tanasupawat S."/>
        </authorList>
    </citation>
    <scope>NUCLEOTIDE SEQUENCE [LARGE SCALE GENOMIC DNA]</scope>
    <source>
        <strain evidence="1 2">JC-7</strain>
    </source>
</reference>
<protein>
    <submittedName>
        <fullName evidence="1">Post-transcriptional regulator ComN</fullName>
    </submittedName>
</protein>
<dbReference type="EMBL" id="BKZQ01000004">
    <property type="protein sequence ID" value="GER69143.1"/>
    <property type="molecule type" value="Genomic_DNA"/>
</dbReference>
<dbReference type="AlphaFoldDB" id="A0A5J4JB66"/>
<name>A0A5J4JB66_9BACI</name>
<organism evidence="1 2">
    <name type="scientific">Weizmannia acidilactici</name>
    <dbReference type="NCBI Taxonomy" id="2607726"/>
    <lineage>
        <taxon>Bacteria</taxon>
        <taxon>Bacillati</taxon>
        <taxon>Bacillota</taxon>
        <taxon>Bacilli</taxon>
        <taxon>Bacillales</taxon>
        <taxon>Bacillaceae</taxon>
        <taxon>Heyndrickxia</taxon>
    </lineage>
</organism>
<evidence type="ECO:0000313" key="1">
    <source>
        <dbReference type="EMBL" id="GER69143.1"/>
    </source>
</evidence>
<accession>A0A5J4JB66</accession>
<keyword evidence="2" id="KW-1185">Reference proteome</keyword>
<dbReference type="Pfam" id="PF13797">
    <property type="entry name" value="Post_transc_reg"/>
    <property type="match status" value="1"/>
</dbReference>
<sequence>MEGRHPYEKYYEELEPVIKSKAEEFTVIGYGAVEMKDLWNYLMKKKWKNAKPDDVHMYSLVSDILSVKPGDFMSFMAVEAYRSPDWFADLDEAELDELLNPDKAK</sequence>
<comment type="caution">
    <text evidence="1">The sequence shown here is derived from an EMBL/GenBank/DDBJ whole genome shotgun (WGS) entry which is preliminary data.</text>
</comment>
<dbReference type="InterPro" id="IPR025716">
    <property type="entry name" value="Post-transcriptional_regulator"/>
</dbReference>
<proteinExistence type="predicted"/>
<evidence type="ECO:0000313" key="2">
    <source>
        <dbReference type="Proteomes" id="UP000391919"/>
    </source>
</evidence>